<dbReference type="InterPro" id="IPR020617">
    <property type="entry name" value="Thiolase_C"/>
</dbReference>
<dbReference type="Pfam" id="PF02803">
    <property type="entry name" value="Thiolase_C"/>
    <property type="match status" value="1"/>
</dbReference>
<feature type="domain" description="Thiolase N-terminal" evidence="7">
    <location>
        <begin position="6"/>
        <end position="265"/>
    </location>
</feature>
<dbReference type="PANTHER" id="PTHR18919:SF107">
    <property type="entry name" value="ACETYL-COA ACETYLTRANSFERASE, CYTOSOLIC"/>
    <property type="match status" value="1"/>
</dbReference>
<proteinExistence type="inferred from homology"/>
<sequence>MRREAVVVSAVRTPFGAFNGGLKDLSATDLGAVAIREAVRRARLDERPEQIDHVLMGQVVQAGAGQIPSRQAAHKAGLPYGVVSETVNKVCASSLWAVNLADLMIRAGDAEVVVAGGMESMSNAPYLLFDARRGYRMGHGRLVDGVIHDGLWCAFGDVHMGTYGGQGAREYGLTRAELDEWAYRSHMRAAAAWDRGLFAEEVTPVTIKQKKGEVTVAVDEPIRRDTSLEKLAALRPAFEPDGVITAGNAPGLSDGASALVIMSREKAQALGLEVLATILAQGQHSEEPHALHTVPARAGQQALARAGLTAADLNLVEINEAFAAVTLVSTRLLGVDPEIVNVNGGAIALGHPIGASGGRILMHLIYELRRRGGGIGLAAICSGGGQGEATLIRVE</sequence>
<keyword evidence="4 6" id="KW-0012">Acyltransferase</keyword>
<dbReference type="InterPro" id="IPR020613">
    <property type="entry name" value="Thiolase_CS"/>
</dbReference>
<evidence type="ECO:0000256" key="2">
    <source>
        <dbReference type="ARBA" id="ARBA00012705"/>
    </source>
</evidence>
<evidence type="ECO:0000259" key="7">
    <source>
        <dbReference type="Pfam" id="PF00108"/>
    </source>
</evidence>
<reference evidence="9 10" key="1">
    <citation type="submission" date="2021-03" db="EMBL/GenBank/DDBJ databases">
        <title>Genomic Encyclopedia of Type Strains, Phase IV (KMG-IV): sequencing the most valuable type-strain genomes for metagenomic binning, comparative biology and taxonomic classification.</title>
        <authorList>
            <person name="Goeker M."/>
        </authorList>
    </citation>
    <scope>NUCLEOTIDE SEQUENCE [LARGE SCALE GENOMIC DNA]</scope>
    <source>
        <strain evidence="9 10">DSM 27138</strain>
    </source>
</reference>
<dbReference type="Gene3D" id="3.40.47.10">
    <property type="match status" value="2"/>
</dbReference>
<accession>A0ABS4JNG5</accession>
<evidence type="ECO:0000256" key="3">
    <source>
        <dbReference type="ARBA" id="ARBA00022679"/>
    </source>
</evidence>
<dbReference type="Pfam" id="PF00108">
    <property type="entry name" value="Thiolase_N"/>
    <property type="match status" value="1"/>
</dbReference>
<evidence type="ECO:0000256" key="4">
    <source>
        <dbReference type="ARBA" id="ARBA00023315"/>
    </source>
</evidence>
<evidence type="ECO:0000313" key="10">
    <source>
        <dbReference type="Proteomes" id="UP001519289"/>
    </source>
</evidence>
<feature type="domain" description="Thiolase C-terminal" evidence="8">
    <location>
        <begin position="273"/>
        <end position="393"/>
    </location>
</feature>
<dbReference type="InterPro" id="IPR002155">
    <property type="entry name" value="Thiolase"/>
</dbReference>
<dbReference type="PROSITE" id="PS00098">
    <property type="entry name" value="THIOLASE_1"/>
    <property type="match status" value="1"/>
</dbReference>
<dbReference type="InterPro" id="IPR020616">
    <property type="entry name" value="Thiolase_N"/>
</dbReference>
<evidence type="ECO:0000313" key="9">
    <source>
        <dbReference type="EMBL" id="MBP2017087.1"/>
    </source>
</evidence>
<dbReference type="EC" id="2.3.1.9" evidence="2"/>
<dbReference type="NCBIfam" id="NF006086">
    <property type="entry name" value="PRK08235.1"/>
    <property type="match status" value="1"/>
</dbReference>
<dbReference type="RefSeq" id="WP_209465236.1">
    <property type="nucleotide sequence ID" value="NZ_JAGGLG010000002.1"/>
</dbReference>
<dbReference type="SUPFAM" id="SSF53901">
    <property type="entry name" value="Thiolase-like"/>
    <property type="match status" value="2"/>
</dbReference>
<dbReference type="PIRSF" id="PIRSF000429">
    <property type="entry name" value="Ac-CoA_Ac_transf"/>
    <property type="match status" value="1"/>
</dbReference>
<evidence type="ECO:0000256" key="1">
    <source>
        <dbReference type="ARBA" id="ARBA00010982"/>
    </source>
</evidence>
<comment type="caution">
    <text evidence="9">The sequence shown here is derived from an EMBL/GenBank/DDBJ whole genome shotgun (WGS) entry which is preliminary data.</text>
</comment>
<keyword evidence="3 6" id="KW-0808">Transferase</keyword>
<name>A0ABS4JNG5_9FIRM</name>
<dbReference type="InterPro" id="IPR016039">
    <property type="entry name" value="Thiolase-like"/>
</dbReference>
<dbReference type="InterPro" id="IPR020610">
    <property type="entry name" value="Thiolase_AS"/>
</dbReference>
<evidence type="ECO:0000259" key="8">
    <source>
        <dbReference type="Pfam" id="PF02803"/>
    </source>
</evidence>
<comment type="similarity">
    <text evidence="1 6">Belongs to the thiolase-like superfamily. Thiolase family.</text>
</comment>
<gene>
    <name evidence="9" type="ORF">J2Z79_000461</name>
</gene>
<dbReference type="PROSITE" id="PS00737">
    <property type="entry name" value="THIOLASE_2"/>
    <property type="match status" value="1"/>
</dbReference>
<dbReference type="InterPro" id="IPR020615">
    <property type="entry name" value="Thiolase_acyl_enz_int_AS"/>
</dbReference>
<dbReference type="PANTHER" id="PTHR18919">
    <property type="entry name" value="ACETYL-COA C-ACYLTRANSFERASE"/>
    <property type="match status" value="1"/>
</dbReference>
<dbReference type="EMBL" id="JAGGLG010000002">
    <property type="protein sequence ID" value="MBP2017087.1"/>
    <property type="molecule type" value="Genomic_DNA"/>
</dbReference>
<evidence type="ECO:0000256" key="5">
    <source>
        <dbReference type="ARBA" id="ARBA00030755"/>
    </source>
</evidence>
<dbReference type="NCBIfam" id="TIGR01930">
    <property type="entry name" value="AcCoA-C-Actrans"/>
    <property type="match status" value="1"/>
</dbReference>
<dbReference type="CDD" id="cd00751">
    <property type="entry name" value="thiolase"/>
    <property type="match status" value="1"/>
</dbReference>
<dbReference type="PROSITE" id="PS00099">
    <property type="entry name" value="THIOLASE_3"/>
    <property type="match status" value="1"/>
</dbReference>
<keyword evidence="10" id="KW-1185">Reference proteome</keyword>
<protein>
    <recommendedName>
        <fullName evidence="2">acetyl-CoA C-acetyltransferase</fullName>
        <ecNumber evidence="2">2.3.1.9</ecNumber>
    </recommendedName>
    <alternativeName>
        <fullName evidence="5">Acetoacetyl-CoA thiolase</fullName>
    </alternativeName>
</protein>
<dbReference type="Proteomes" id="UP001519289">
    <property type="component" value="Unassembled WGS sequence"/>
</dbReference>
<dbReference type="GO" id="GO:0003985">
    <property type="term" value="F:acetyl-CoA C-acetyltransferase activity"/>
    <property type="evidence" value="ECO:0007669"/>
    <property type="project" value="UniProtKB-EC"/>
</dbReference>
<organism evidence="9 10">
    <name type="scientific">Symbiobacterium terraclitae</name>
    <dbReference type="NCBI Taxonomy" id="557451"/>
    <lineage>
        <taxon>Bacteria</taxon>
        <taxon>Bacillati</taxon>
        <taxon>Bacillota</taxon>
        <taxon>Clostridia</taxon>
        <taxon>Eubacteriales</taxon>
        <taxon>Symbiobacteriaceae</taxon>
        <taxon>Symbiobacterium</taxon>
    </lineage>
</organism>
<evidence type="ECO:0000256" key="6">
    <source>
        <dbReference type="RuleBase" id="RU003557"/>
    </source>
</evidence>